<dbReference type="CDD" id="cd03257">
    <property type="entry name" value="ABC_NikE_OppD_transporters"/>
    <property type="match status" value="1"/>
</dbReference>
<keyword evidence="6" id="KW-1185">Reference proteome</keyword>
<dbReference type="KEGG" id="bhd:BHYOB78_01345"/>
<dbReference type="FunFam" id="3.40.50.300:FF:000016">
    <property type="entry name" value="Oligopeptide ABC transporter ATP-binding component"/>
    <property type="match status" value="1"/>
</dbReference>
<keyword evidence="3 5" id="KW-0067">ATP-binding</keyword>
<dbReference type="Pfam" id="PF00005">
    <property type="entry name" value="ABC_tran"/>
    <property type="match status" value="1"/>
</dbReference>
<dbReference type="OrthoDB" id="337094at2"/>
<evidence type="ECO:0000259" key="4">
    <source>
        <dbReference type="PROSITE" id="PS50893"/>
    </source>
</evidence>
<dbReference type="GO" id="GO:0016887">
    <property type="term" value="F:ATP hydrolysis activity"/>
    <property type="evidence" value="ECO:0007669"/>
    <property type="project" value="InterPro"/>
</dbReference>
<accession>A0A3B6VPI8</accession>
<proteinExistence type="predicted"/>
<dbReference type="Proteomes" id="UP000092328">
    <property type="component" value="Chromosome"/>
</dbReference>
<reference evidence="6" key="2">
    <citation type="journal article" date="2017" name="Genome Announc.">
        <title>Correction for Mirajkar et al., Complete Genome Sequence of Brachyspira hyodysenteriae Type Strain B78 (ATCC 27164).</title>
        <authorList>
            <person name="Mirajkar N.S."/>
            <person name="Johnson T.J."/>
            <person name="Gebhart C.J."/>
        </authorList>
    </citation>
    <scope>NUCLEOTIDE SEQUENCE [LARGE SCALE GENOMIC DNA]</scope>
    <source>
        <strain evidence="6">B78</strain>
    </source>
</reference>
<feature type="domain" description="ABC transporter" evidence="4">
    <location>
        <begin position="7"/>
        <end position="263"/>
    </location>
</feature>
<dbReference type="GO" id="GO:0005524">
    <property type="term" value="F:ATP binding"/>
    <property type="evidence" value="ECO:0007669"/>
    <property type="project" value="UniProtKB-KW"/>
</dbReference>
<dbReference type="Gene3D" id="3.40.50.300">
    <property type="entry name" value="P-loop containing nucleotide triphosphate hydrolases"/>
    <property type="match status" value="1"/>
</dbReference>
<dbReference type="GO" id="GO:0055085">
    <property type="term" value="P:transmembrane transport"/>
    <property type="evidence" value="ECO:0007669"/>
    <property type="project" value="UniProtKB-ARBA"/>
</dbReference>
<dbReference type="InterPro" id="IPR050319">
    <property type="entry name" value="ABC_transp_ATP-bind"/>
</dbReference>
<protein>
    <submittedName>
        <fullName evidence="5">Oligopeptide ABC transporter ATP-binding protein</fullName>
    </submittedName>
</protein>
<dbReference type="InterPro" id="IPR027417">
    <property type="entry name" value="P-loop_NTPase"/>
</dbReference>
<dbReference type="SUPFAM" id="SSF52540">
    <property type="entry name" value="P-loop containing nucleoside triphosphate hydrolases"/>
    <property type="match status" value="1"/>
</dbReference>
<evidence type="ECO:0000256" key="2">
    <source>
        <dbReference type="ARBA" id="ARBA00022741"/>
    </source>
</evidence>
<dbReference type="Pfam" id="PF08352">
    <property type="entry name" value="oligo_HPY"/>
    <property type="match status" value="1"/>
</dbReference>
<sequence length="331" mass="37658">MMNDIILKLENVKKYFYPRTNIVESLIKKSKEIKAVDDISIEVKRGEILAIIGESGSGKTTIGKLVMKLINPTSGNIIFENENINNFNKEETAKYRRNVQMIFQDPYASMNPRFKIKDVLKEPLYIHNIEGDEKVYDEMVIKALKDVKINPPEEFMERYPHMLSGGQRQRIATARALILNPKLVVADEPVSMIDLSTRAEILYMMKELQTEKNLSYIYITHDLSTARYFADRIAVMYLGNIVEIGDADEIIDNPKHPYTKALIAAVPDASSGRVNIIKELPIKGEIPNASDIPSGCRFHTRCIYAKEECKNNIPNTKKISENHSVSCLFAE</sequence>
<dbReference type="SMART" id="SM00382">
    <property type="entry name" value="AAA"/>
    <property type="match status" value="1"/>
</dbReference>
<dbReference type="InterPro" id="IPR013563">
    <property type="entry name" value="Oligopep_ABC_C"/>
</dbReference>
<name>A0A3B6VPI8_BRAHO</name>
<dbReference type="RefSeq" id="WP_028331240.1">
    <property type="nucleotide sequence ID" value="NZ_CP015910.2"/>
</dbReference>
<dbReference type="InterPro" id="IPR003593">
    <property type="entry name" value="AAA+_ATPase"/>
</dbReference>
<gene>
    <name evidence="5" type="ORF">BHYOB78_01345</name>
</gene>
<dbReference type="PANTHER" id="PTHR43776">
    <property type="entry name" value="TRANSPORT ATP-BINDING PROTEIN"/>
    <property type="match status" value="1"/>
</dbReference>
<dbReference type="InterPro" id="IPR003439">
    <property type="entry name" value="ABC_transporter-like_ATP-bd"/>
</dbReference>
<dbReference type="GeneID" id="63961452"/>
<evidence type="ECO:0000313" key="6">
    <source>
        <dbReference type="Proteomes" id="UP000092328"/>
    </source>
</evidence>
<organism evidence="5 6">
    <name type="scientific">Brachyspira hyodysenteriae ATCC 27164</name>
    <dbReference type="NCBI Taxonomy" id="1266923"/>
    <lineage>
        <taxon>Bacteria</taxon>
        <taxon>Pseudomonadati</taxon>
        <taxon>Spirochaetota</taxon>
        <taxon>Spirochaetia</taxon>
        <taxon>Brachyspirales</taxon>
        <taxon>Brachyspiraceae</taxon>
        <taxon>Brachyspira</taxon>
    </lineage>
</organism>
<evidence type="ECO:0000313" key="5">
    <source>
        <dbReference type="EMBL" id="ANN62550.1"/>
    </source>
</evidence>
<keyword evidence="1" id="KW-0813">Transport</keyword>
<dbReference type="PROSITE" id="PS50893">
    <property type="entry name" value="ABC_TRANSPORTER_2"/>
    <property type="match status" value="1"/>
</dbReference>
<dbReference type="AlphaFoldDB" id="A0A3B6VPI8"/>
<evidence type="ECO:0000256" key="3">
    <source>
        <dbReference type="ARBA" id="ARBA00022840"/>
    </source>
</evidence>
<keyword evidence="2" id="KW-0547">Nucleotide-binding</keyword>
<reference evidence="6" key="1">
    <citation type="journal article" date="2016" name="Genome Announc.">
        <title>Complete Genome Sequence of Brachyspira hyodysenteriae Type Strain B78 (ATCC 27164).</title>
        <authorList>
            <person name="Mirajkar N.S."/>
            <person name="Johnson T.J."/>
            <person name="Gebhart C.J."/>
        </authorList>
    </citation>
    <scope>NUCLEOTIDE SEQUENCE [LARGE SCALE GENOMIC DNA]</scope>
    <source>
        <strain evidence="6">B78</strain>
    </source>
</reference>
<dbReference type="EMBL" id="CP015910">
    <property type="protein sequence ID" value="ANN62550.1"/>
    <property type="molecule type" value="Genomic_DNA"/>
</dbReference>
<evidence type="ECO:0000256" key="1">
    <source>
        <dbReference type="ARBA" id="ARBA00022448"/>
    </source>
</evidence>
<dbReference type="GO" id="GO:0015833">
    <property type="term" value="P:peptide transport"/>
    <property type="evidence" value="ECO:0007669"/>
    <property type="project" value="InterPro"/>
</dbReference>
<dbReference type="PANTHER" id="PTHR43776:SF8">
    <property type="entry name" value="ABC TRANSPORTER, ATP-BINDING PROTEIN"/>
    <property type="match status" value="1"/>
</dbReference>
<dbReference type="NCBIfam" id="TIGR01727">
    <property type="entry name" value="oligo_HPY"/>
    <property type="match status" value="1"/>
</dbReference>